<dbReference type="GO" id="GO:0015221">
    <property type="term" value="F:lipopolysaccharide transmembrane transporter activity"/>
    <property type="evidence" value="ECO:0007669"/>
    <property type="project" value="InterPro"/>
</dbReference>
<dbReference type="RefSeq" id="WP_091218967.1">
    <property type="nucleotide sequence ID" value="NZ_FOCL01000013.1"/>
</dbReference>
<keyword evidence="3" id="KW-1185">Reference proteome</keyword>
<sequence length="193" mass="21386">MSRLAVNIPALCLLLLPMAAFLSSCENDLKKVRELSANEVDTVAQRTTGLDLIMSDSAKVEIHLTAPLMIEYQVKKKPYKIMPKGVKIDYYDRGTGQLSGDIVADTGIQREQEKLIEFHGNVVATNAKGETFKSNELFWDQVTKRVYSNKPVQATLSGGNVMNGNTFESDDKLLNPTFKSSTGLFHVDEKATQ</sequence>
<name>A0A1H8SJM5_9SPHI</name>
<accession>A0A1H8SJM5</accession>
<protein>
    <submittedName>
        <fullName evidence="2">LPS export ABC transporter protein LptC</fullName>
    </submittedName>
</protein>
<dbReference type="EMBL" id="FOCL01000013">
    <property type="protein sequence ID" value="SEO79209.1"/>
    <property type="molecule type" value="Genomic_DNA"/>
</dbReference>
<evidence type="ECO:0000256" key="1">
    <source>
        <dbReference type="SAM" id="SignalP"/>
    </source>
</evidence>
<gene>
    <name evidence="2" type="ORF">SAMN05192574_11341</name>
</gene>
<evidence type="ECO:0000313" key="3">
    <source>
        <dbReference type="Proteomes" id="UP000198942"/>
    </source>
</evidence>
<dbReference type="Pfam" id="PF06835">
    <property type="entry name" value="LptC"/>
    <property type="match status" value="1"/>
</dbReference>
<dbReference type="OrthoDB" id="9812080at2"/>
<feature type="signal peptide" evidence="1">
    <location>
        <begin position="1"/>
        <end position="22"/>
    </location>
</feature>
<dbReference type="Proteomes" id="UP000198942">
    <property type="component" value="Unassembled WGS sequence"/>
</dbReference>
<dbReference type="AlphaFoldDB" id="A0A1H8SJM5"/>
<dbReference type="GO" id="GO:0005886">
    <property type="term" value="C:plasma membrane"/>
    <property type="evidence" value="ECO:0007669"/>
    <property type="project" value="InterPro"/>
</dbReference>
<dbReference type="PROSITE" id="PS51257">
    <property type="entry name" value="PROKAR_LIPOPROTEIN"/>
    <property type="match status" value="1"/>
</dbReference>
<keyword evidence="1" id="KW-0732">Signal</keyword>
<organism evidence="2 3">
    <name type="scientific">Mucilaginibacter gossypiicola</name>
    <dbReference type="NCBI Taxonomy" id="551995"/>
    <lineage>
        <taxon>Bacteria</taxon>
        <taxon>Pseudomonadati</taxon>
        <taxon>Bacteroidota</taxon>
        <taxon>Sphingobacteriia</taxon>
        <taxon>Sphingobacteriales</taxon>
        <taxon>Sphingobacteriaceae</taxon>
        <taxon>Mucilaginibacter</taxon>
    </lineage>
</organism>
<dbReference type="InterPro" id="IPR010664">
    <property type="entry name" value="LipoPS_assembly_LptC-rel"/>
</dbReference>
<reference evidence="3" key="1">
    <citation type="submission" date="2016-10" db="EMBL/GenBank/DDBJ databases">
        <authorList>
            <person name="Varghese N."/>
            <person name="Submissions S."/>
        </authorList>
    </citation>
    <scope>NUCLEOTIDE SEQUENCE [LARGE SCALE GENOMIC DNA]</scope>
    <source>
        <strain evidence="3">Gh-48</strain>
    </source>
</reference>
<evidence type="ECO:0000313" key="2">
    <source>
        <dbReference type="EMBL" id="SEO79209.1"/>
    </source>
</evidence>
<dbReference type="Gene3D" id="2.60.450.10">
    <property type="entry name" value="Lipopolysaccharide (LPS) transport protein A like domain"/>
    <property type="match status" value="1"/>
</dbReference>
<feature type="chain" id="PRO_5011599782" evidence="1">
    <location>
        <begin position="23"/>
        <end position="193"/>
    </location>
</feature>
<dbReference type="InterPro" id="IPR026265">
    <property type="entry name" value="LptC"/>
</dbReference>
<proteinExistence type="predicted"/>
<dbReference type="NCBIfam" id="TIGR04409">
    <property type="entry name" value="LptC_YrbK"/>
    <property type="match status" value="1"/>
</dbReference>
<dbReference type="STRING" id="551995.SAMN05192574_11341"/>